<feature type="compositionally biased region" description="Low complexity" evidence="4">
    <location>
        <begin position="1"/>
        <end position="19"/>
    </location>
</feature>
<comment type="function">
    <text evidence="3">Required for mitochondrial cytochrome c oxidase (COX) assembly and respiration.</text>
</comment>
<dbReference type="Pfam" id="PF08583">
    <property type="entry name" value="Cmc1"/>
    <property type="match status" value="1"/>
</dbReference>
<evidence type="ECO:0000256" key="4">
    <source>
        <dbReference type="SAM" id="MobiDB-lite"/>
    </source>
</evidence>
<evidence type="ECO:0000313" key="6">
    <source>
        <dbReference type="Proteomes" id="UP000799429"/>
    </source>
</evidence>
<accession>A0A9P4SB38</accession>
<protein>
    <recommendedName>
        <fullName evidence="3">COX assembly mitochondrial protein</fullName>
    </recommendedName>
</protein>
<keyword evidence="6" id="KW-1185">Reference proteome</keyword>
<keyword evidence="3" id="KW-0999">Mitochondrion inner membrane</keyword>
<comment type="caution">
    <text evidence="5">The sequence shown here is derived from an EMBL/GenBank/DDBJ whole genome shotgun (WGS) entry which is preliminary data.</text>
</comment>
<keyword evidence="2" id="KW-1015">Disulfide bond</keyword>
<dbReference type="GO" id="GO:0005743">
    <property type="term" value="C:mitochondrial inner membrane"/>
    <property type="evidence" value="ECO:0007669"/>
    <property type="project" value="UniProtKB-SubCell"/>
</dbReference>
<sequence>MASTSSSSPTAAAHTSLPSRNPIPLSAGQEQQVRELYYKRVRTICADEIRDFASCALNRTISATWACRAQRLSMNKCMILHATRENQDIAREEWFATREQRRAEREEKERKRVEQEKFHREWWGLDEQGRRVMDEERLKRYDEEVRTKAREEERKRDEEGGAEVKKRR</sequence>
<reference evidence="5" key="1">
    <citation type="journal article" date="2020" name="Stud. Mycol.">
        <title>101 Dothideomycetes genomes: a test case for predicting lifestyles and emergence of pathogens.</title>
        <authorList>
            <person name="Haridas S."/>
            <person name="Albert R."/>
            <person name="Binder M."/>
            <person name="Bloem J."/>
            <person name="Labutti K."/>
            <person name="Salamov A."/>
            <person name="Andreopoulos B."/>
            <person name="Baker S."/>
            <person name="Barry K."/>
            <person name="Bills G."/>
            <person name="Bluhm B."/>
            <person name="Cannon C."/>
            <person name="Castanera R."/>
            <person name="Culley D."/>
            <person name="Daum C."/>
            <person name="Ezra D."/>
            <person name="Gonzalez J."/>
            <person name="Henrissat B."/>
            <person name="Kuo A."/>
            <person name="Liang C."/>
            <person name="Lipzen A."/>
            <person name="Lutzoni F."/>
            <person name="Magnuson J."/>
            <person name="Mondo S."/>
            <person name="Nolan M."/>
            <person name="Ohm R."/>
            <person name="Pangilinan J."/>
            <person name="Park H.-J."/>
            <person name="Ramirez L."/>
            <person name="Alfaro M."/>
            <person name="Sun H."/>
            <person name="Tritt A."/>
            <person name="Yoshinaga Y."/>
            <person name="Zwiers L.-H."/>
            <person name="Turgeon B."/>
            <person name="Goodwin S."/>
            <person name="Spatafora J."/>
            <person name="Crous P."/>
            <person name="Grigoriev I."/>
        </authorList>
    </citation>
    <scope>NUCLEOTIDE SEQUENCE</scope>
    <source>
        <strain evidence="5">CBS 101060</strain>
    </source>
</reference>
<keyword evidence="3" id="KW-0143">Chaperone</keyword>
<comment type="subcellular location">
    <subcellularLocation>
        <location evidence="3">Mitochondrion inner membrane</location>
    </subcellularLocation>
</comment>
<keyword evidence="3" id="KW-0472">Membrane</keyword>
<evidence type="ECO:0000256" key="3">
    <source>
        <dbReference type="RuleBase" id="RU364104"/>
    </source>
</evidence>
<evidence type="ECO:0000256" key="1">
    <source>
        <dbReference type="ARBA" id="ARBA00007347"/>
    </source>
</evidence>
<dbReference type="InterPro" id="IPR013892">
    <property type="entry name" value="Cyt_c_biogenesis_Cmc1-like"/>
</dbReference>
<comment type="similarity">
    <text evidence="1 3">Belongs to the CMC family.</text>
</comment>
<dbReference type="OrthoDB" id="6224010at2759"/>
<keyword evidence="3" id="KW-0496">Mitochondrion</keyword>
<name>A0A9P4SB38_9PEZI</name>
<feature type="region of interest" description="Disordered" evidence="4">
    <location>
        <begin position="145"/>
        <end position="168"/>
    </location>
</feature>
<dbReference type="Proteomes" id="UP000799429">
    <property type="component" value="Unassembled WGS sequence"/>
</dbReference>
<organism evidence="5 6">
    <name type="scientific">Patellaria atrata CBS 101060</name>
    <dbReference type="NCBI Taxonomy" id="1346257"/>
    <lineage>
        <taxon>Eukaryota</taxon>
        <taxon>Fungi</taxon>
        <taxon>Dikarya</taxon>
        <taxon>Ascomycota</taxon>
        <taxon>Pezizomycotina</taxon>
        <taxon>Dothideomycetes</taxon>
        <taxon>Dothideomycetes incertae sedis</taxon>
        <taxon>Patellariales</taxon>
        <taxon>Patellariaceae</taxon>
        <taxon>Patellaria</taxon>
    </lineage>
</organism>
<evidence type="ECO:0000313" key="5">
    <source>
        <dbReference type="EMBL" id="KAF2839376.1"/>
    </source>
</evidence>
<dbReference type="EMBL" id="MU006095">
    <property type="protein sequence ID" value="KAF2839376.1"/>
    <property type="molecule type" value="Genomic_DNA"/>
</dbReference>
<proteinExistence type="inferred from homology"/>
<dbReference type="PANTHER" id="PTHR22977">
    <property type="entry name" value="COX ASSEMBLY MITOCHONDRIAL PROTEIN"/>
    <property type="match status" value="1"/>
</dbReference>
<dbReference type="PANTHER" id="PTHR22977:SF5">
    <property type="entry name" value="COX ASSEMBLY MITOCHONDRIAL PROTEIN HOMOLOG"/>
    <property type="match status" value="1"/>
</dbReference>
<evidence type="ECO:0000256" key="2">
    <source>
        <dbReference type="ARBA" id="ARBA00023157"/>
    </source>
</evidence>
<gene>
    <name evidence="5" type="ORF">M501DRAFT_1003977</name>
</gene>
<feature type="region of interest" description="Disordered" evidence="4">
    <location>
        <begin position="1"/>
        <end position="28"/>
    </location>
</feature>
<dbReference type="AlphaFoldDB" id="A0A9P4SB38"/>